<evidence type="ECO:0000313" key="2">
    <source>
        <dbReference type="Proteomes" id="UP000035489"/>
    </source>
</evidence>
<keyword evidence="2" id="KW-1185">Reference proteome</keyword>
<sequence>MLHPGARPVHAISRGGLFEDLPFLAQDLVLAPQPLQFGCHILLPLLGRILDLTLATAVEPVAQSRQADAEIRGNFAPAAAAGQGEPHSLVPKLLRKACLGHGDPPAS</sequence>
<reference evidence="1 2" key="1">
    <citation type="submission" date="2015-05" db="EMBL/GenBank/DDBJ databases">
        <title>Draft genome sequence of Microvirga vignae strain BR3299, a novel nitrogen fixing bacteria isolated from Brazil semi-aired region.</title>
        <authorList>
            <person name="Zilli J.E."/>
            <person name="Passos S.R."/>
            <person name="Leite J."/>
            <person name="Baldani J.I."/>
            <person name="Xavier G.R."/>
            <person name="Rumjaneck N.G."/>
            <person name="Simoes-Araujo J.L."/>
        </authorList>
    </citation>
    <scope>NUCLEOTIDE SEQUENCE [LARGE SCALE GENOMIC DNA]</scope>
    <source>
        <strain evidence="1 2">BR3299</strain>
    </source>
</reference>
<dbReference type="AlphaFoldDB" id="A0A0H1RDI9"/>
<proteinExistence type="predicted"/>
<dbReference type="Proteomes" id="UP000035489">
    <property type="component" value="Unassembled WGS sequence"/>
</dbReference>
<dbReference type="PATRIC" id="fig|1225564.3.peg.6373"/>
<organism evidence="1 2">
    <name type="scientific">Microvirga vignae</name>
    <dbReference type="NCBI Taxonomy" id="1225564"/>
    <lineage>
        <taxon>Bacteria</taxon>
        <taxon>Pseudomonadati</taxon>
        <taxon>Pseudomonadota</taxon>
        <taxon>Alphaproteobacteria</taxon>
        <taxon>Hyphomicrobiales</taxon>
        <taxon>Methylobacteriaceae</taxon>
        <taxon>Microvirga</taxon>
    </lineage>
</organism>
<accession>A0A0H1RDI9</accession>
<protein>
    <submittedName>
        <fullName evidence="1">Uncharacterized protein</fullName>
    </submittedName>
</protein>
<name>A0A0H1RDI9_9HYPH</name>
<dbReference type="EMBL" id="LCYG01000072">
    <property type="protein sequence ID" value="KLK90662.1"/>
    <property type="molecule type" value="Genomic_DNA"/>
</dbReference>
<gene>
    <name evidence="1" type="ORF">AA309_24470</name>
</gene>
<comment type="caution">
    <text evidence="1">The sequence shown here is derived from an EMBL/GenBank/DDBJ whole genome shotgun (WGS) entry which is preliminary data.</text>
</comment>
<evidence type="ECO:0000313" key="1">
    <source>
        <dbReference type="EMBL" id="KLK90662.1"/>
    </source>
</evidence>